<dbReference type="AlphaFoldDB" id="A0AAV0B1L5"/>
<accession>A0AAV0B1L5</accession>
<dbReference type="EMBL" id="CALTRL010002309">
    <property type="protein sequence ID" value="CAH7675326.1"/>
    <property type="molecule type" value="Genomic_DNA"/>
</dbReference>
<sequence length="190" mass="21398">MQEEQKKNWDNQPSTSSLLRNSINSNRTRSSFSQTESLISPPKARIYSVRDSGRSRQSSVASESSFYSDYSLPSADTRQSYALKIGSKERFPIQIAPNSLPESTPAFNELRDSLVLASTLNTNRGGTSNPQTQSFLSIASDQELDQAENSYFETLSLDQTEYRPPPIQAQAYFEFHQNIEDFHRKLGGDL</sequence>
<feature type="compositionally biased region" description="Low complexity" evidence="1">
    <location>
        <begin position="14"/>
        <end position="33"/>
    </location>
</feature>
<organism evidence="2 3">
    <name type="scientific">Phakopsora pachyrhizi</name>
    <name type="common">Asian soybean rust disease fungus</name>
    <dbReference type="NCBI Taxonomy" id="170000"/>
    <lineage>
        <taxon>Eukaryota</taxon>
        <taxon>Fungi</taxon>
        <taxon>Dikarya</taxon>
        <taxon>Basidiomycota</taxon>
        <taxon>Pucciniomycotina</taxon>
        <taxon>Pucciniomycetes</taxon>
        <taxon>Pucciniales</taxon>
        <taxon>Phakopsoraceae</taxon>
        <taxon>Phakopsora</taxon>
    </lineage>
</organism>
<name>A0AAV0B1L5_PHAPC</name>
<proteinExistence type="predicted"/>
<feature type="region of interest" description="Disordered" evidence="1">
    <location>
        <begin position="1"/>
        <end position="69"/>
    </location>
</feature>
<comment type="caution">
    <text evidence="2">The sequence shown here is derived from an EMBL/GenBank/DDBJ whole genome shotgun (WGS) entry which is preliminary data.</text>
</comment>
<feature type="compositionally biased region" description="Low complexity" evidence="1">
    <location>
        <begin position="55"/>
        <end position="65"/>
    </location>
</feature>
<gene>
    <name evidence="2" type="ORF">PPACK8108_LOCUS10319</name>
</gene>
<evidence type="ECO:0000313" key="2">
    <source>
        <dbReference type="EMBL" id="CAH7675326.1"/>
    </source>
</evidence>
<protein>
    <submittedName>
        <fullName evidence="2">Expressed protein</fullName>
    </submittedName>
</protein>
<dbReference type="Proteomes" id="UP001153365">
    <property type="component" value="Unassembled WGS sequence"/>
</dbReference>
<evidence type="ECO:0000313" key="3">
    <source>
        <dbReference type="Proteomes" id="UP001153365"/>
    </source>
</evidence>
<reference evidence="2" key="1">
    <citation type="submission" date="2022-06" db="EMBL/GenBank/DDBJ databases">
        <authorList>
            <consortium name="SYNGENTA / RWTH Aachen University"/>
        </authorList>
    </citation>
    <scope>NUCLEOTIDE SEQUENCE</scope>
</reference>
<evidence type="ECO:0000256" key="1">
    <source>
        <dbReference type="SAM" id="MobiDB-lite"/>
    </source>
</evidence>
<keyword evidence="3" id="KW-1185">Reference proteome</keyword>